<comment type="caution">
    <text evidence="2">The sequence shown here is derived from an EMBL/GenBank/DDBJ whole genome shotgun (WGS) entry which is preliminary data.</text>
</comment>
<dbReference type="RefSeq" id="XP_056065293.1">
    <property type="nucleotide sequence ID" value="XM_056221306.1"/>
</dbReference>
<evidence type="ECO:0000313" key="3">
    <source>
        <dbReference type="Proteomes" id="UP001140513"/>
    </source>
</evidence>
<reference evidence="2" key="1">
    <citation type="submission" date="2022-10" db="EMBL/GenBank/DDBJ databases">
        <title>Tapping the CABI collections for fungal endophytes: first genome assemblies for Collariella, Neodidymelliopsis, Ascochyta clinopodiicola, Didymella pomorum, Didymosphaeria variabile, Neocosmospora piperis and Neocucurbitaria cava.</title>
        <authorList>
            <person name="Hill R."/>
        </authorList>
    </citation>
    <scope>NUCLEOTIDE SEQUENCE</scope>
    <source>
        <strain evidence="2">IMI 356815</strain>
    </source>
</reference>
<sequence>MGIREVIPRAHGNVRINQPTRKDPPVQRAWSVWSASPKTGKKFYRGDDFVARDHADNETPLRSGVPGAPGEYLDLWPNFDGHHVSDTIGTQEMGMSLDEVSEANNVESDTAPTFGLFAPREGGYRVGHVEELESFELKRSNAVREKTSPSKTHARHANADRSRPEPSARPLSWMMPVGQPLPSFEEVIAHGQQAECFLAADGELEFIRPESGKPCPIRKETMRKAALARLEGRR</sequence>
<dbReference type="AlphaFoldDB" id="A0A9W8X9V8"/>
<feature type="region of interest" description="Disordered" evidence="1">
    <location>
        <begin position="141"/>
        <end position="172"/>
    </location>
</feature>
<dbReference type="GeneID" id="80916115"/>
<protein>
    <submittedName>
        <fullName evidence="2">Uncharacterized protein</fullName>
    </submittedName>
</protein>
<evidence type="ECO:0000256" key="1">
    <source>
        <dbReference type="SAM" id="MobiDB-lite"/>
    </source>
</evidence>
<keyword evidence="3" id="KW-1185">Reference proteome</keyword>
<accession>A0A9W8X9V8</accession>
<proteinExistence type="predicted"/>
<dbReference type="Proteomes" id="UP001140513">
    <property type="component" value="Unassembled WGS sequence"/>
</dbReference>
<name>A0A9W8X9V8_9PLEO</name>
<gene>
    <name evidence="2" type="ORF">N0V89_012585</name>
</gene>
<evidence type="ECO:0000313" key="2">
    <source>
        <dbReference type="EMBL" id="KAJ4344841.1"/>
    </source>
</evidence>
<dbReference type="EMBL" id="JAPEUX010000010">
    <property type="protein sequence ID" value="KAJ4344841.1"/>
    <property type="molecule type" value="Genomic_DNA"/>
</dbReference>
<organism evidence="2 3">
    <name type="scientific">Didymosphaeria variabile</name>
    <dbReference type="NCBI Taxonomy" id="1932322"/>
    <lineage>
        <taxon>Eukaryota</taxon>
        <taxon>Fungi</taxon>
        <taxon>Dikarya</taxon>
        <taxon>Ascomycota</taxon>
        <taxon>Pezizomycotina</taxon>
        <taxon>Dothideomycetes</taxon>
        <taxon>Pleosporomycetidae</taxon>
        <taxon>Pleosporales</taxon>
        <taxon>Massarineae</taxon>
        <taxon>Didymosphaeriaceae</taxon>
        <taxon>Didymosphaeria</taxon>
    </lineage>
</organism>
<feature type="compositionally biased region" description="Basic and acidic residues" evidence="1">
    <location>
        <begin position="157"/>
        <end position="166"/>
    </location>
</feature>